<dbReference type="InterPro" id="IPR010994">
    <property type="entry name" value="RuvA_2-like"/>
</dbReference>
<dbReference type="PANTHER" id="PTHR30471">
    <property type="entry name" value="DNA REPAIR PROTEIN RADC"/>
    <property type="match status" value="1"/>
</dbReference>
<comment type="similarity">
    <text evidence="1 7">Belongs to the UPF0758 family.</text>
</comment>
<evidence type="ECO:0000256" key="2">
    <source>
        <dbReference type="ARBA" id="ARBA00022670"/>
    </source>
</evidence>
<evidence type="ECO:0000256" key="1">
    <source>
        <dbReference type="ARBA" id="ARBA00010243"/>
    </source>
</evidence>
<keyword evidence="6" id="KW-0482">Metalloprotease</keyword>
<dbReference type="Proteomes" id="UP000013785">
    <property type="component" value="Unassembled WGS sequence"/>
</dbReference>
<keyword evidence="3" id="KW-0479">Metal-binding</keyword>
<dbReference type="RefSeq" id="WP_010766987.1">
    <property type="nucleotide sequence ID" value="NZ_ASWE01000004.1"/>
</dbReference>
<evidence type="ECO:0000256" key="4">
    <source>
        <dbReference type="ARBA" id="ARBA00022801"/>
    </source>
</evidence>
<reference evidence="9 10" key="1">
    <citation type="submission" date="2013-02" db="EMBL/GenBank/DDBJ databases">
        <title>The Genome Sequence of Enterococcus phoeniculicola BAA-412.</title>
        <authorList>
            <consortium name="The Broad Institute Genome Sequencing Platform"/>
            <consortium name="The Broad Institute Genome Sequencing Center for Infectious Disease"/>
            <person name="Earl A.M."/>
            <person name="Gilmore M.S."/>
            <person name="Lebreton F."/>
            <person name="Walker B."/>
            <person name="Young S.K."/>
            <person name="Zeng Q."/>
            <person name="Gargeya S."/>
            <person name="Fitzgerald M."/>
            <person name="Haas B."/>
            <person name="Abouelleil A."/>
            <person name="Alvarado L."/>
            <person name="Arachchi H.M."/>
            <person name="Berlin A.M."/>
            <person name="Chapman S.B."/>
            <person name="Dewar J."/>
            <person name="Goldberg J."/>
            <person name="Griggs A."/>
            <person name="Gujja S."/>
            <person name="Hansen M."/>
            <person name="Howarth C."/>
            <person name="Imamovic A."/>
            <person name="Larimer J."/>
            <person name="McCowan C."/>
            <person name="Murphy C."/>
            <person name="Neiman D."/>
            <person name="Pearson M."/>
            <person name="Priest M."/>
            <person name="Roberts A."/>
            <person name="Saif S."/>
            <person name="Shea T."/>
            <person name="Sisk P."/>
            <person name="Sykes S."/>
            <person name="Wortman J."/>
            <person name="Nusbaum C."/>
            <person name="Birren B."/>
        </authorList>
    </citation>
    <scope>NUCLEOTIDE SEQUENCE [LARGE SCALE GENOMIC DNA]</scope>
    <source>
        <strain evidence="9 10">ATCC BAA-412</strain>
    </source>
</reference>
<proteinExistence type="inferred from homology"/>
<protein>
    <submittedName>
        <fullName evidence="9">DNA repair protein RadC</fullName>
    </submittedName>
</protein>
<evidence type="ECO:0000256" key="3">
    <source>
        <dbReference type="ARBA" id="ARBA00022723"/>
    </source>
</evidence>
<dbReference type="GO" id="GO:0046872">
    <property type="term" value="F:metal ion binding"/>
    <property type="evidence" value="ECO:0007669"/>
    <property type="project" value="UniProtKB-KW"/>
</dbReference>
<comment type="caution">
    <text evidence="9">The sequence shown here is derived from an EMBL/GenBank/DDBJ whole genome shotgun (WGS) entry which is preliminary data.</text>
</comment>
<organism evidence="9 10">
    <name type="scientific">Enterococcus phoeniculicola ATCC BAA-412</name>
    <dbReference type="NCBI Taxonomy" id="1158610"/>
    <lineage>
        <taxon>Bacteria</taxon>
        <taxon>Bacillati</taxon>
        <taxon>Bacillota</taxon>
        <taxon>Bacilli</taxon>
        <taxon>Lactobacillales</taxon>
        <taxon>Enterococcaceae</taxon>
        <taxon>Enterococcus</taxon>
    </lineage>
</organism>
<dbReference type="Pfam" id="PF20582">
    <property type="entry name" value="UPF0758_N"/>
    <property type="match status" value="1"/>
</dbReference>
<dbReference type="InterPro" id="IPR046778">
    <property type="entry name" value="UPF0758_N"/>
</dbReference>
<keyword evidence="10" id="KW-1185">Reference proteome</keyword>
<dbReference type="SUPFAM" id="SSF47781">
    <property type="entry name" value="RuvA domain 2-like"/>
    <property type="match status" value="1"/>
</dbReference>
<dbReference type="EMBL" id="AJAT01000007">
    <property type="protein sequence ID" value="EOL48761.1"/>
    <property type="molecule type" value="Genomic_DNA"/>
</dbReference>
<dbReference type="Gene3D" id="1.10.150.20">
    <property type="entry name" value="5' to 3' exonuclease, C-terminal subdomain"/>
    <property type="match status" value="1"/>
</dbReference>
<keyword evidence="5" id="KW-0862">Zinc</keyword>
<dbReference type="eggNOG" id="COG2003">
    <property type="taxonomic scope" value="Bacteria"/>
</dbReference>
<dbReference type="NCBIfam" id="NF000642">
    <property type="entry name" value="PRK00024.1"/>
    <property type="match status" value="1"/>
</dbReference>
<dbReference type="Pfam" id="PF04002">
    <property type="entry name" value="RadC"/>
    <property type="match status" value="1"/>
</dbReference>
<dbReference type="HOGENOM" id="CLU_073529_0_2_9"/>
<dbReference type="Gene3D" id="3.40.140.10">
    <property type="entry name" value="Cytidine Deaminase, domain 2"/>
    <property type="match status" value="1"/>
</dbReference>
<dbReference type="PROSITE" id="PS01302">
    <property type="entry name" value="UPF0758"/>
    <property type="match status" value="1"/>
</dbReference>
<keyword evidence="4" id="KW-0378">Hydrolase</keyword>
<dbReference type="GO" id="GO:0006508">
    <property type="term" value="P:proteolysis"/>
    <property type="evidence" value="ECO:0007669"/>
    <property type="project" value="UniProtKB-KW"/>
</dbReference>
<gene>
    <name evidence="9" type="ORF">UC3_00312</name>
</gene>
<keyword evidence="2" id="KW-0645">Protease</keyword>
<dbReference type="InterPro" id="IPR025657">
    <property type="entry name" value="RadC_JAB"/>
</dbReference>
<evidence type="ECO:0000259" key="8">
    <source>
        <dbReference type="PROSITE" id="PS50249"/>
    </source>
</evidence>
<dbReference type="NCBIfam" id="TIGR00608">
    <property type="entry name" value="radc"/>
    <property type="match status" value="1"/>
</dbReference>
<dbReference type="InterPro" id="IPR020891">
    <property type="entry name" value="UPF0758_CS"/>
</dbReference>
<dbReference type="AlphaFoldDB" id="R3WLN3"/>
<dbReference type="PATRIC" id="fig|1158610.3.peg.286"/>
<evidence type="ECO:0000313" key="10">
    <source>
        <dbReference type="Proteomes" id="UP000013785"/>
    </source>
</evidence>
<dbReference type="InterPro" id="IPR037518">
    <property type="entry name" value="MPN"/>
</dbReference>
<name>R3WLN3_9ENTE</name>
<accession>R3WLN3</accession>
<feature type="domain" description="MPN" evidence="8">
    <location>
        <begin position="106"/>
        <end position="228"/>
    </location>
</feature>
<dbReference type="PROSITE" id="PS50249">
    <property type="entry name" value="MPN"/>
    <property type="match status" value="1"/>
</dbReference>
<dbReference type="PANTHER" id="PTHR30471:SF3">
    <property type="entry name" value="UPF0758 PROTEIN YEES-RELATED"/>
    <property type="match status" value="1"/>
</dbReference>
<evidence type="ECO:0000313" key="9">
    <source>
        <dbReference type="EMBL" id="EOL48761.1"/>
    </source>
</evidence>
<evidence type="ECO:0000256" key="5">
    <source>
        <dbReference type="ARBA" id="ARBA00022833"/>
    </source>
</evidence>
<dbReference type="GO" id="GO:0008237">
    <property type="term" value="F:metallopeptidase activity"/>
    <property type="evidence" value="ECO:0007669"/>
    <property type="project" value="UniProtKB-KW"/>
</dbReference>
<sequence>MEEKLLLREVPPSSLPRERLIMQGEKSLSDQELLAICLRTGQHPIHVMALAAAVLERFGNLYTLKSATMEELTEIKGIGKVRAIEIRALIELGSRIQRATQPKVGKVRASFDLAQQLINELKDYQQEHFLCFYLNTKNEIIQKITLFVGSLNQSIAHPREVFHGAVRYHAASILIAHNHPSGDATPSHQDILFTQRLSQCGELMGIELLDHIITGQNTYTSLREEGILKKK</sequence>
<dbReference type="CDD" id="cd08071">
    <property type="entry name" value="MPN_DUF2466"/>
    <property type="match status" value="1"/>
</dbReference>
<dbReference type="InterPro" id="IPR001405">
    <property type="entry name" value="UPF0758"/>
</dbReference>
<evidence type="ECO:0000256" key="7">
    <source>
        <dbReference type="RuleBase" id="RU003797"/>
    </source>
</evidence>
<dbReference type="OrthoDB" id="9804482at2"/>
<evidence type="ECO:0000256" key="6">
    <source>
        <dbReference type="ARBA" id="ARBA00023049"/>
    </source>
</evidence>
<dbReference type="STRING" id="154621.RV11_GL003256"/>